<dbReference type="Pfam" id="PF00528">
    <property type="entry name" value="BPD_transp_1"/>
    <property type="match status" value="1"/>
</dbReference>
<evidence type="ECO:0000256" key="6">
    <source>
        <dbReference type="ARBA" id="ARBA00023136"/>
    </source>
</evidence>
<feature type="transmembrane region" description="Helical" evidence="7">
    <location>
        <begin position="121"/>
        <end position="140"/>
    </location>
</feature>
<gene>
    <name evidence="9" type="ORF">JHE00_13575</name>
</gene>
<keyword evidence="10" id="KW-1185">Reference proteome</keyword>
<evidence type="ECO:0000256" key="3">
    <source>
        <dbReference type="ARBA" id="ARBA00022475"/>
    </source>
</evidence>
<dbReference type="AlphaFoldDB" id="A0A934QTH6"/>
<feature type="transmembrane region" description="Helical" evidence="7">
    <location>
        <begin position="92"/>
        <end position="115"/>
    </location>
</feature>
<evidence type="ECO:0000313" key="9">
    <source>
        <dbReference type="EMBL" id="MBK1785359.1"/>
    </source>
</evidence>
<dbReference type="GO" id="GO:0055085">
    <property type="term" value="P:transmembrane transport"/>
    <property type="evidence" value="ECO:0007669"/>
    <property type="project" value="InterPro"/>
</dbReference>
<dbReference type="InterPro" id="IPR000515">
    <property type="entry name" value="MetI-like"/>
</dbReference>
<organism evidence="9 10">
    <name type="scientific">Prauserella cavernicola</name>
    <dbReference type="NCBI Taxonomy" id="2800127"/>
    <lineage>
        <taxon>Bacteria</taxon>
        <taxon>Bacillati</taxon>
        <taxon>Actinomycetota</taxon>
        <taxon>Actinomycetes</taxon>
        <taxon>Pseudonocardiales</taxon>
        <taxon>Pseudonocardiaceae</taxon>
        <taxon>Prauserella</taxon>
    </lineage>
</organism>
<dbReference type="CDD" id="cd06261">
    <property type="entry name" value="TM_PBP2"/>
    <property type="match status" value="1"/>
</dbReference>
<keyword evidence="5 7" id="KW-1133">Transmembrane helix</keyword>
<evidence type="ECO:0000259" key="8">
    <source>
        <dbReference type="PROSITE" id="PS50928"/>
    </source>
</evidence>
<comment type="caution">
    <text evidence="9">The sequence shown here is derived from an EMBL/GenBank/DDBJ whole genome shotgun (WGS) entry which is preliminary data.</text>
</comment>
<dbReference type="SUPFAM" id="SSF161098">
    <property type="entry name" value="MetI-like"/>
    <property type="match status" value="1"/>
</dbReference>
<evidence type="ECO:0000256" key="7">
    <source>
        <dbReference type="RuleBase" id="RU363032"/>
    </source>
</evidence>
<feature type="transmembrane region" description="Helical" evidence="7">
    <location>
        <begin position="183"/>
        <end position="207"/>
    </location>
</feature>
<protein>
    <submittedName>
        <fullName evidence="9">ABC transporter permease</fullName>
    </submittedName>
</protein>
<dbReference type="EMBL" id="JAENJH010000003">
    <property type="protein sequence ID" value="MBK1785359.1"/>
    <property type="molecule type" value="Genomic_DNA"/>
</dbReference>
<keyword evidence="6 7" id="KW-0472">Membrane</keyword>
<dbReference type="PROSITE" id="PS50928">
    <property type="entry name" value="ABC_TM1"/>
    <property type="match status" value="1"/>
</dbReference>
<dbReference type="GO" id="GO:0005886">
    <property type="term" value="C:plasma membrane"/>
    <property type="evidence" value="ECO:0007669"/>
    <property type="project" value="UniProtKB-SubCell"/>
</dbReference>
<evidence type="ECO:0000313" key="10">
    <source>
        <dbReference type="Proteomes" id="UP000635245"/>
    </source>
</evidence>
<dbReference type="PANTHER" id="PTHR30151:SF0">
    <property type="entry name" value="ABC TRANSPORTER PERMEASE PROTEIN MJ0413-RELATED"/>
    <property type="match status" value="1"/>
</dbReference>
<feature type="domain" description="ABC transmembrane type-1" evidence="8">
    <location>
        <begin position="55"/>
        <end position="237"/>
    </location>
</feature>
<dbReference type="RefSeq" id="WP_200318427.1">
    <property type="nucleotide sequence ID" value="NZ_JAENJH010000003.1"/>
</dbReference>
<evidence type="ECO:0000256" key="5">
    <source>
        <dbReference type="ARBA" id="ARBA00022989"/>
    </source>
</evidence>
<name>A0A934QTH6_9PSEU</name>
<reference evidence="9" key="1">
    <citation type="submission" date="2020-12" db="EMBL/GenBank/DDBJ databases">
        <title>Prauserella sp. ASG 168, a novel actinomycete isolated from cave rock.</title>
        <authorList>
            <person name="Suriyachadkun C."/>
        </authorList>
    </citation>
    <scope>NUCLEOTIDE SEQUENCE</scope>
    <source>
        <strain evidence="9">ASG 168</strain>
    </source>
</reference>
<keyword evidence="2 7" id="KW-0813">Transport</keyword>
<keyword evidence="3" id="KW-1003">Cell membrane</keyword>
<comment type="subcellular location">
    <subcellularLocation>
        <location evidence="1 7">Cell membrane</location>
        <topology evidence="1 7">Multi-pass membrane protein</topology>
    </subcellularLocation>
</comment>
<dbReference type="InterPro" id="IPR035906">
    <property type="entry name" value="MetI-like_sf"/>
</dbReference>
<feature type="transmembrane region" description="Helical" evidence="7">
    <location>
        <begin position="219"/>
        <end position="237"/>
    </location>
</feature>
<dbReference type="Gene3D" id="1.10.3720.10">
    <property type="entry name" value="MetI-like"/>
    <property type="match status" value="1"/>
</dbReference>
<dbReference type="PANTHER" id="PTHR30151">
    <property type="entry name" value="ALKANE SULFONATE ABC TRANSPORTER-RELATED, MEMBRANE SUBUNIT"/>
    <property type="match status" value="1"/>
</dbReference>
<feature type="transmembrane region" description="Helical" evidence="7">
    <location>
        <begin position="55"/>
        <end position="80"/>
    </location>
</feature>
<evidence type="ECO:0000256" key="2">
    <source>
        <dbReference type="ARBA" id="ARBA00022448"/>
    </source>
</evidence>
<dbReference type="Proteomes" id="UP000635245">
    <property type="component" value="Unassembled WGS sequence"/>
</dbReference>
<accession>A0A934QTH6</accession>
<proteinExistence type="inferred from homology"/>
<keyword evidence="4 7" id="KW-0812">Transmembrane</keyword>
<evidence type="ECO:0000256" key="1">
    <source>
        <dbReference type="ARBA" id="ARBA00004651"/>
    </source>
</evidence>
<comment type="similarity">
    <text evidence="7">Belongs to the binding-protein-dependent transport system permease family.</text>
</comment>
<evidence type="ECO:0000256" key="4">
    <source>
        <dbReference type="ARBA" id="ARBA00022692"/>
    </source>
</evidence>
<sequence>MRSLYRNLVGLIGFFLLWEGAVRVGLVPELFVPPPSEVLATTVGLLGQEPFIRDVIATVLAWAIALLISVAIAVPAGLLLGSVPWLRNATRVIVEFLRPIPSVALIPLVLLVVGGGPEAKITLAVYAAVWPILFNTIYALSEIDPVLMDTARACGTSRGRMLTSVALPHAAPFVFTGVRMSAAIALILVVSTEYVAGAASGLGNFILEASSGGSNMDEVLAGTVVAGLIGYLINDGLERIGKRAFRWNEVAGEAAK</sequence>